<keyword evidence="5 10" id="KW-0378">Hydrolase</keyword>
<dbReference type="GO" id="GO:0009272">
    <property type="term" value="P:fungal-type cell wall biogenesis"/>
    <property type="evidence" value="ECO:0007669"/>
    <property type="project" value="TreeGrafter"/>
</dbReference>
<keyword evidence="7" id="KW-0326">Glycosidase</keyword>
<evidence type="ECO:0000313" key="11">
    <source>
        <dbReference type="Proteomes" id="UP000007129"/>
    </source>
</evidence>
<dbReference type="PANTHER" id="PTHR12145:SF36">
    <property type="entry name" value="MANNAN ENDO-1,6-ALPHA-MANNOSIDASE DCW1"/>
    <property type="match status" value="1"/>
</dbReference>
<evidence type="ECO:0000256" key="2">
    <source>
        <dbReference type="ARBA" id="ARBA00009699"/>
    </source>
</evidence>
<evidence type="ECO:0000256" key="3">
    <source>
        <dbReference type="ARBA" id="ARBA00012350"/>
    </source>
</evidence>
<dbReference type="GO" id="GO:0008496">
    <property type="term" value="F:mannan endo-1,6-alpha-mannosidase activity"/>
    <property type="evidence" value="ECO:0007669"/>
    <property type="project" value="UniProtKB-EC"/>
</dbReference>
<evidence type="ECO:0000256" key="5">
    <source>
        <dbReference type="ARBA" id="ARBA00022801"/>
    </source>
</evidence>
<feature type="chain" id="PRO_5003864122" description="mannan endo-1,6-alpha-mannosidase" evidence="9">
    <location>
        <begin position="22"/>
        <end position="526"/>
    </location>
</feature>
<proteinExistence type="inferred from homology"/>
<dbReference type="VEuPathDB" id="FungiDB:MPH_06789"/>
<evidence type="ECO:0000256" key="6">
    <source>
        <dbReference type="ARBA" id="ARBA00023180"/>
    </source>
</evidence>
<dbReference type="EMBL" id="AHHD01000287">
    <property type="protein sequence ID" value="EKG15968.1"/>
    <property type="molecule type" value="Genomic_DNA"/>
</dbReference>
<dbReference type="InterPro" id="IPR008928">
    <property type="entry name" value="6-hairpin_glycosidase_sf"/>
</dbReference>
<comment type="similarity">
    <text evidence="2">Belongs to the glycosyl hydrolase 76 family.</text>
</comment>
<feature type="signal peptide" evidence="9">
    <location>
        <begin position="1"/>
        <end position="21"/>
    </location>
</feature>
<evidence type="ECO:0000256" key="8">
    <source>
        <dbReference type="SAM" id="MobiDB-lite"/>
    </source>
</evidence>
<evidence type="ECO:0000256" key="1">
    <source>
        <dbReference type="ARBA" id="ARBA00001452"/>
    </source>
</evidence>
<keyword evidence="6" id="KW-0325">Glycoprotein</keyword>
<comment type="catalytic activity">
    <reaction evidence="1">
        <text>Random hydrolysis of (1-&gt;6)-alpha-D-mannosidic linkages in unbranched (1-&gt;6)-mannans.</text>
        <dbReference type="EC" id="3.2.1.101"/>
    </reaction>
</comment>
<dbReference type="eggNOG" id="ENOG502QSWP">
    <property type="taxonomic scope" value="Eukaryota"/>
</dbReference>
<dbReference type="EC" id="3.2.1.101" evidence="3"/>
<feature type="compositionally biased region" description="Low complexity" evidence="8">
    <location>
        <begin position="425"/>
        <end position="438"/>
    </location>
</feature>
<dbReference type="Gene3D" id="1.50.10.20">
    <property type="match status" value="1"/>
</dbReference>
<protein>
    <recommendedName>
        <fullName evidence="3">mannan endo-1,6-alpha-mannosidase</fullName>
        <ecNumber evidence="3">3.2.1.101</ecNumber>
    </recommendedName>
</protein>
<feature type="region of interest" description="Disordered" evidence="8">
    <location>
        <begin position="352"/>
        <end position="463"/>
    </location>
</feature>
<keyword evidence="4 9" id="KW-0732">Signal</keyword>
<sequence length="526" mass="56844">MWSSALYRTVLIVAASTVANTKELEIPTNDPDALSLAVKQVSNGVFTFYNNDNTGIGLFPEPYDWSQSGAAWDSLVNYWYLTGDTSHNAATQAALSAQTGPDDNYLVPNQTISEGNENRTVWGLAALTAAERNFPQADGQGSSWEDLARNVFDGLAPRWDTQSCGGGLRSQIFTFNSGYNWKNSASQALFFQLAARLAHFTGNQTYVYWASRTYNWTRDAGLIGDDFAVYDGASANDNCSNVSGEQWSYTAASFAYGSAVLANFTSDSQWTDRTTSHLSNLLGTFFPSNILTEPLCDPYNNCTTHQLTTRALTLRYLSLLPFYVPSTHDQVWPALNTSAAAAATRCTVADGTGDSARAGCRGRWNASTTSSPSSSPSRSSTSTFSAATATATSDHSVSDGDFDSDNDGRPDDWDTIDDNPYDVGNNNHTSPPSSSNNSNDHDDNNNDDNDDDNPPGTGDDTWGLGQQLAALEVLQSKYVITADGVNSSFALRFLGTSAGKIDFDFSFIEHENCHSGTTTCSQLPLR</sequence>
<evidence type="ECO:0000256" key="9">
    <source>
        <dbReference type="SAM" id="SignalP"/>
    </source>
</evidence>
<organism evidence="10 11">
    <name type="scientific">Macrophomina phaseolina (strain MS6)</name>
    <name type="common">Charcoal rot fungus</name>
    <dbReference type="NCBI Taxonomy" id="1126212"/>
    <lineage>
        <taxon>Eukaryota</taxon>
        <taxon>Fungi</taxon>
        <taxon>Dikarya</taxon>
        <taxon>Ascomycota</taxon>
        <taxon>Pezizomycotina</taxon>
        <taxon>Dothideomycetes</taxon>
        <taxon>Dothideomycetes incertae sedis</taxon>
        <taxon>Botryosphaeriales</taxon>
        <taxon>Botryosphaeriaceae</taxon>
        <taxon>Macrophomina</taxon>
    </lineage>
</organism>
<dbReference type="PANTHER" id="PTHR12145">
    <property type="entry name" value="MANNAN ENDO-1,6-ALPHA-MANNOSIDASE DCW1"/>
    <property type="match status" value="1"/>
</dbReference>
<dbReference type="InParanoid" id="K2RMP2"/>
<feature type="compositionally biased region" description="Low complexity" evidence="8">
    <location>
        <begin position="366"/>
        <end position="393"/>
    </location>
</feature>
<evidence type="ECO:0000313" key="10">
    <source>
        <dbReference type="EMBL" id="EKG15968.1"/>
    </source>
</evidence>
<dbReference type="InterPro" id="IPR005198">
    <property type="entry name" value="Glyco_hydro_76"/>
</dbReference>
<dbReference type="AlphaFoldDB" id="K2RMP2"/>
<dbReference type="OrthoDB" id="3943294at2759"/>
<comment type="caution">
    <text evidence="10">The sequence shown here is derived from an EMBL/GenBank/DDBJ whole genome shotgun (WGS) entry which is preliminary data.</text>
</comment>
<dbReference type="SUPFAM" id="SSF48208">
    <property type="entry name" value="Six-hairpin glycosidases"/>
    <property type="match status" value="1"/>
</dbReference>
<dbReference type="HOGENOM" id="CLU_025694_2_0_1"/>
<dbReference type="Pfam" id="PF03663">
    <property type="entry name" value="Glyco_hydro_76"/>
    <property type="match status" value="1"/>
</dbReference>
<accession>K2RMP2</accession>
<reference evidence="10 11" key="1">
    <citation type="journal article" date="2012" name="BMC Genomics">
        <title>Tools to kill: Genome of one of the most destructive plant pathogenic fungi Macrophomina phaseolina.</title>
        <authorList>
            <person name="Islam M.S."/>
            <person name="Haque M.S."/>
            <person name="Islam M.M."/>
            <person name="Emdad E.M."/>
            <person name="Halim A."/>
            <person name="Hossen Q.M.M."/>
            <person name="Hossain M.Z."/>
            <person name="Ahmed B."/>
            <person name="Rahim S."/>
            <person name="Rahman M.S."/>
            <person name="Alam M.M."/>
            <person name="Hou S."/>
            <person name="Wan X."/>
            <person name="Saito J.A."/>
            <person name="Alam M."/>
        </authorList>
    </citation>
    <scope>NUCLEOTIDE SEQUENCE [LARGE SCALE GENOMIC DNA]</scope>
    <source>
        <strain evidence="10 11">MS6</strain>
    </source>
</reference>
<dbReference type="InterPro" id="IPR014480">
    <property type="entry name" value="Mannan-1_6-alpha_mannosidase"/>
</dbReference>
<dbReference type="Proteomes" id="UP000007129">
    <property type="component" value="Unassembled WGS sequence"/>
</dbReference>
<evidence type="ECO:0000256" key="4">
    <source>
        <dbReference type="ARBA" id="ARBA00022729"/>
    </source>
</evidence>
<dbReference type="STRING" id="1126212.K2RMP2"/>
<name>K2RMP2_MACPH</name>
<gene>
    <name evidence="10" type="ORF">MPH_06789</name>
</gene>
<dbReference type="GO" id="GO:0016052">
    <property type="term" value="P:carbohydrate catabolic process"/>
    <property type="evidence" value="ECO:0007669"/>
    <property type="project" value="InterPro"/>
</dbReference>
<evidence type="ECO:0000256" key="7">
    <source>
        <dbReference type="ARBA" id="ARBA00023295"/>
    </source>
</evidence>